<feature type="compositionally biased region" description="Polar residues" evidence="1">
    <location>
        <begin position="20"/>
        <end position="39"/>
    </location>
</feature>
<protein>
    <submittedName>
        <fullName evidence="2">Uncharacterized protein</fullName>
    </submittedName>
</protein>
<dbReference type="AlphaFoldDB" id="A0A4C1UJC0"/>
<feature type="compositionally biased region" description="Basic residues" evidence="1">
    <location>
        <begin position="1"/>
        <end position="11"/>
    </location>
</feature>
<dbReference type="Proteomes" id="UP000299102">
    <property type="component" value="Unassembled WGS sequence"/>
</dbReference>
<name>A0A4C1UJC0_EUMVA</name>
<feature type="region of interest" description="Disordered" evidence="1">
    <location>
        <begin position="1"/>
        <end position="57"/>
    </location>
</feature>
<proteinExistence type="predicted"/>
<keyword evidence="3" id="KW-1185">Reference proteome</keyword>
<evidence type="ECO:0000313" key="3">
    <source>
        <dbReference type="Proteomes" id="UP000299102"/>
    </source>
</evidence>
<reference evidence="2 3" key="1">
    <citation type="journal article" date="2019" name="Commun. Biol.">
        <title>The bagworm genome reveals a unique fibroin gene that provides high tensile strength.</title>
        <authorList>
            <person name="Kono N."/>
            <person name="Nakamura H."/>
            <person name="Ohtoshi R."/>
            <person name="Tomita M."/>
            <person name="Numata K."/>
            <person name="Arakawa K."/>
        </authorList>
    </citation>
    <scope>NUCLEOTIDE SEQUENCE [LARGE SCALE GENOMIC DNA]</scope>
</reference>
<organism evidence="2 3">
    <name type="scientific">Eumeta variegata</name>
    <name type="common">Bagworm moth</name>
    <name type="synonym">Eumeta japonica</name>
    <dbReference type="NCBI Taxonomy" id="151549"/>
    <lineage>
        <taxon>Eukaryota</taxon>
        <taxon>Metazoa</taxon>
        <taxon>Ecdysozoa</taxon>
        <taxon>Arthropoda</taxon>
        <taxon>Hexapoda</taxon>
        <taxon>Insecta</taxon>
        <taxon>Pterygota</taxon>
        <taxon>Neoptera</taxon>
        <taxon>Endopterygota</taxon>
        <taxon>Lepidoptera</taxon>
        <taxon>Glossata</taxon>
        <taxon>Ditrysia</taxon>
        <taxon>Tineoidea</taxon>
        <taxon>Psychidae</taxon>
        <taxon>Oiketicinae</taxon>
        <taxon>Eumeta</taxon>
    </lineage>
</organism>
<dbReference type="EMBL" id="BGZK01000180">
    <property type="protein sequence ID" value="GBP26419.1"/>
    <property type="molecule type" value="Genomic_DNA"/>
</dbReference>
<comment type="caution">
    <text evidence="2">The sequence shown here is derived from an EMBL/GenBank/DDBJ whole genome shotgun (WGS) entry which is preliminary data.</text>
</comment>
<accession>A0A4C1UJC0</accession>
<gene>
    <name evidence="2" type="ORF">EVAR_75551_1</name>
</gene>
<evidence type="ECO:0000313" key="2">
    <source>
        <dbReference type="EMBL" id="GBP26419.1"/>
    </source>
</evidence>
<evidence type="ECO:0000256" key="1">
    <source>
        <dbReference type="SAM" id="MobiDB-lite"/>
    </source>
</evidence>
<sequence>MDSKRITRARKMNTDEQENETSMSTPISRSSEMGMSSTHTWDHASAPDTTHDPLTANMRNCSSAHEVNIDDSNRNVNTARQGKRATLLAQLEFEQLESERIAARAAAARTKMLLLRLEVDKEDLGNLIECDNASHLSETDKLEKMTVALGDIEPAPDAVYLSTGDESWIYIDVPETKQQSTVWVFQDEPSFVPQAL</sequence>